<sequence length="924" mass="94673">MNNRTDLKVLRRFLLSGTGVISGAVLFSADPVQACSFAAPVGNDNYVCDSGTSIGGLTDTGGNNTLLLPPSGTGTIAGNVVFGAGADTIEIHSGTISGTVNQGDGADTFIISGGSVTGNVQQGSGADDFQMSGGEIFSLSQGDNLDTFRMTGGRIIDSFEDGDYAEMTGGRIGRVNMKLDDNTFDMSGGIIDKNLVTGFGNDTIILSGGTIGGNISVSGGTDSVTVTGGTIGGEVRLSVGSDTFTWNGGGIIYGLVDLGGDNDTASLSNLTNSNIGATPQITGGLGTDSITFDNVKTGDVARFDSWETIDLTNDTQLIFDETLTLGDSGTGTGSLTVDAASTIYGGGANGGIAAFTAGQLVEVVNGGRLDLTNGGDGATDTFTIGGNYTGNGGQIFLNTVLGDDSSASDRLIVGGDASGTTGLNIVNAGGAGDVTTQDGIMVVDVGGTSADGAFALNGRVAAGAYEYYLFKGGVSANTEDNWYLRSTLVTPPAAPPPEPAAAPDPVSPPAEEPQPEEPEVAPPPPASELPAVDPPTEGDPVTEPVDPTPPVAPSDPEPEAPPAPPPAEPAEPPPPPPAPPTAPAPVPVPGGTAVPPTPGATPVIAEVVPLYRMEVATYSVVPPAAHHLALSTLGTFHERRGEQILLQDGGWLPTSWGRAFGQDAEMGWDGTVSPSFDGNLFGFQAGQDLFGYESGGHFDRFGLFFGYAKMDGDVKGQALGWNDLAVGDINISGTSFGGYWSHIGPQGWYVDAILMGTWFDGSASSNAGQSIGIDGAGLTASLEGGYPIALDDQWSLEPQGQIVWQRLSLDDSSDRFSSVSFDSDNAVTGRLGLRLQGKYQTDAGLIQPYLKANLWHNFSSDQTIRFDGDPITTEIGGTSLEIGGGVIASLTEKVSLFATVDYTTNLGGEKTRIWEGNIGISIKW</sequence>
<dbReference type="SMART" id="SM00869">
    <property type="entry name" value="Autotransporter"/>
    <property type="match status" value="1"/>
</dbReference>
<dbReference type="InterPro" id="IPR051551">
    <property type="entry name" value="Autotransporter_adhesion"/>
</dbReference>
<proteinExistence type="predicted"/>
<dbReference type="InterPro" id="IPR036709">
    <property type="entry name" value="Autotransporte_beta_dom_sf"/>
</dbReference>
<feature type="domain" description="Autotransporter" evidence="2">
    <location>
        <begin position="648"/>
        <end position="924"/>
    </location>
</feature>
<dbReference type="EMBL" id="FXAF01000002">
    <property type="protein sequence ID" value="SMF10776.1"/>
    <property type="molecule type" value="Genomic_DNA"/>
</dbReference>
<dbReference type="Pfam" id="PF18883">
    <property type="entry name" value="AC_1"/>
    <property type="match status" value="1"/>
</dbReference>
<dbReference type="InterPro" id="IPR043990">
    <property type="entry name" value="AC_1"/>
</dbReference>
<dbReference type="NCBIfam" id="TIGR01414">
    <property type="entry name" value="autotrans_barl"/>
    <property type="match status" value="1"/>
</dbReference>
<keyword evidence="4" id="KW-1185">Reference proteome</keyword>
<name>A0A1X7D8F4_9HYPH</name>
<dbReference type="OrthoDB" id="6053567at2"/>
<evidence type="ECO:0000259" key="2">
    <source>
        <dbReference type="PROSITE" id="PS51208"/>
    </source>
</evidence>
<feature type="compositionally biased region" description="Pro residues" evidence="1">
    <location>
        <begin position="492"/>
        <end position="512"/>
    </location>
</feature>
<dbReference type="Pfam" id="PF03797">
    <property type="entry name" value="Autotransporter"/>
    <property type="match status" value="1"/>
</dbReference>
<evidence type="ECO:0000313" key="4">
    <source>
        <dbReference type="Proteomes" id="UP000192903"/>
    </source>
</evidence>
<feature type="compositionally biased region" description="Low complexity" evidence="1">
    <location>
        <begin position="528"/>
        <end position="545"/>
    </location>
</feature>
<dbReference type="InterPro" id="IPR011050">
    <property type="entry name" value="Pectin_lyase_fold/virulence"/>
</dbReference>
<dbReference type="GO" id="GO:0019867">
    <property type="term" value="C:outer membrane"/>
    <property type="evidence" value="ECO:0007669"/>
    <property type="project" value="InterPro"/>
</dbReference>
<dbReference type="InterPro" id="IPR012332">
    <property type="entry name" value="Autotransporter_pectin_lyase_C"/>
</dbReference>
<dbReference type="InterPro" id="IPR006315">
    <property type="entry name" value="OM_autotransptr_brl_dom"/>
</dbReference>
<gene>
    <name evidence="3" type="ORF">SAMN02982989_5198</name>
</gene>
<dbReference type="PANTHER" id="PTHR35037">
    <property type="entry name" value="C-TERMINAL REGION OF AIDA-LIKE PROTEIN"/>
    <property type="match status" value="1"/>
</dbReference>
<dbReference type="STRING" id="464029.SAMN02982989_5198"/>
<organism evidence="3 4">
    <name type="scientific">Xaviernesmea oryzae</name>
    <dbReference type="NCBI Taxonomy" id="464029"/>
    <lineage>
        <taxon>Bacteria</taxon>
        <taxon>Pseudomonadati</taxon>
        <taxon>Pseudomonadota</taxon>
        <taxon>Alphaproteobacteria</taxon>
        <taxon>Hyphomicrobiales</taxon>
        <taxon>Rhizobiaceae</taxon>
        <taxon>Rhizobium/Agrobacterium group</taxon>
        <taxon>Xaviernesmea</taxon>
    </lineage>
</organism>
<dbReference type="Gene3D" id="2.40.128.130">
    <property type="entry name" value="Autotransporter beta-domain"/>
    <property type="match status" value="1"/>
</dbReference>
<dbReference type="PANTHER" id="PTHR35037:SF3">
    <property type="entry name" value="C-TERMINAL REGION OF AIDA-LIKE PROTEIN"/>
    <property type="match status" value="1"/>
</dbReference>
<feature type="compositionally biased region" description="Pro residues" evidence="1">
    <location>
        <begin position="546"/>
        <end position="588"/>
    </location>
</feature>
<dbReference type="Gene3D" id="2.160.20.20">
    <property type="match status" value="1"/>
</dbReference>
<protein>
    <submittedName>
        <fullName evidence="3">Outer membrane autotransporter barrel domain-containing protein</fullName>
    </submittedName>
</protein>
<dbReference type="SUPFAM" id="SSF103515">
    <property type="entry name" value="Autotransporter"/>
    <property type="match status" value="1"/>
</dbReference>
<dbReference type="Proteomes" id="UP000192903">
    <property type="component" value="Unassembled WGS sequence"/>
</dbReference>
<feature type="region of interest" description="Disordered" evidence="1">
    <location>
        <begin position="488"/>
        <end position="597"/>
    </location>
</feature>
<dbReference type="InterPro" id="IPR005546">
    <property type="entry name" value="Autotransporte_beta"/>
</dbReference>
<accession>A0A1X7D8F4</accession>
<dbReference type="AlphaFoldDB" id="A0A1X7D8F4"/>
<evidence type="ECO:0000256" key="1">
    <source>
        <dbReference type="SAM" id="MobiDB-lite"/>
    </source>
</evidence>
<dbReference type="RefSeq" id="WP_085420556.1">
    <property type="nucleotide sequence ID" value="NZ_FXAF01000002.1"/>
</dbReference>
<evidence type="ECO:0000313" key="3">
    <source>
        <dbReference type="EMBL" id="SMF10776.1"/>
    </source>
</evidence>
<dbReference type="SUPFAM" id="SSF51126">
    <property type="entry name" value="Pectin lyase-like"/>
    <property type="match status" value="1"/>
</dbReference>
<dbReference type="CDD" id="cd01344">
    <property type="entry name" value="PL2_Passenger_AT"/>
    <property type="match status" value="1"/>
</dbReference>
<dbReference type="PROSITE" id="PS51208">
    <property type="entry name" value="AUTOTRANSPORTER"/>
    <property type="match status" value="1"/>
</dbReference>
<reference evidence="4" key="1">
    <citation type="submission" date="2017-04" db="EMBL/GenBank/DDBJ databases">
        <authorList>
            <person name="Varghese N."/>
            <person name="Submissions S."/>
        </authorList>
    </citation>
    <scope>NUCLEOTIDE SEQUENCE [LARGE SCALE GENOMIC DNA]</scope>
    <source>
        <strain evidence="4">B4P</strain>
    </source>
</reference>